<dbReference type="GO" id="GO:0016174">
    <property type="term" value="F:NAD(P)H oxidase H2O2-forming activity"/>
    <property type="evidence" value="ECO:0007669"/>
    <property type="project" value="UniProtKB-EC"/>
</dbReference>
<name>A0AAV2IER9_LYMST</name>
<sequence>MMMFSDFPPPEDFPPFLTHRKVLEYFRLYAKRFDLLRHIRFGSEVTLVTKCEDYDASGRWRVEHTSISDGKVVQAAEVFDGVMVCNGHHSVPYVPEIPGLDNFKGLVMHSHSYKDAGLFHGKRVVILGLGNSAADIACDLARGSEQVYLSSRRGAWIVPRTAFWGLPADMLANSRVVFSLPLRLLDWCVQIQANFRIDHDTYGLRPKHGVLNCHPTINDELPIHLVSGRVLTRSKISRVEESGVWFHDDNVFCPCDAIILATGYDYRVDFVAPDAVQVVNNRTRLYKYVFPPHLSHPTLAMIGLIQAIGAVMPIAEMQCRWYTKLVKGERQLPSRRMMEDDISKKEDSMKKLYLGSRRHTLQTFWIAYMDEVASQIGARPNLWKIVCTDPELALKCYLGPCLPAQYRLVGPGTWKDARTFIVNAFARATRSRSSRLCKRSSSTTISAIHGDAGPQEYCAGSINTMVALNNTGIKTAGTVLTGHTSRRHRRRLLSPEWATMSFYVIILLACCLVWVMGVMLDQAGFRMSYVKTVTGTRSWGSC</sequence>
<dbReference type="InterPro" id="IPR036188">
    <property type="entry name" value="FAD/NAD-bd_sf"/>
</dbReference>
<evidence type="ECO:0000256" key="24">
    <source>
        <dbReference type="ARBA" id="ARBA00047864"/>
    </source>
</evidence>
<evidence type="ECO:0000256" key="11">
    <source>
        <dbReference type="ARBA" id="ARBA00022848"/>
    </source>
</evidence>
<evidence type="ECO:0000256" key="33">
    <source>
        <dbReference type="PIRNR" id="PIRNR000332"/>
    </source>
</evidence>
<dbReference type="Proteomes" id="UP001497497">
    <property type="component" value="Unassembled WGS sequence"/>
</dbReference>
<evidence type="ECO:0000256" key="7">
    <source>
        <dbReference type="ARBA" id="ARBA00022630"/>
    </source>
</evidence>
<dbReference type="Gene3D" id="3.50.50.60">
    <property type="entry name" value="FAD/NAD(P)-binding domain"/>
    <property type="match status" value="3"/>
</dbReference>
<evidence type="ECO:0000256" key="2">
    <source>
        <dbReference type="ARBA" id="ARBA00004389"/>
    </source>
</evidence>
<comment type="caution">
    <text evidence="36">The sequence shown here is derived from an EMBL/GenBank/DDBJ whole genome shotgun (WGS) entry which is preliminary data.</text>
</comment>
<comment type="catalytic activity">
    <reaction evidence="29">
        <text>(2E)-geranial + NADPH + O2 + H(+) = (1E)-2,6-dimethylhepta-1,5-dien-1-yl formate + NADP(+) + H2O</text>
        <dbReference type="Rhea" id="RHEA:54860"/>
        <dbReference type="ChEBI" id="CHEBI:15377"/>
        <dbReference type="ChEBI" id="CHEBI:15378"/>
        <dbReference type="ChEBI" id="CHEBI:15379"/>
        <dbReference type="ChEBI" id="CHEBI:16980"/>
        <dbReference type="ChEBI" id="CHEBI:57783"/>
        <dbReference type="ChEBI" id="CHEBI:58349"/>
        <dbReference type="ChEBI" id="CHEBI:138375"/>
    </reaction>
    <physiologicalReaction direction="left-to-right" evidence="29">
        <dbReference type="Rhea" id="RHEA:54861"/>
    </physiologicalReaction>
</comment>
<keyword evidence="12 33" id="KW-0521">NADP</keyword>
<keyword evidence="17 33" id="KW-0472">Membrane</keyword>
<evidence type="ECO:0000256" key="22">
    <source>
        <dbReference type="ARBA" id="ARBA00047574"/>
    </source>
</evidence>
<comment type="cofactor">
    <cofactor evidence="1 33 34">
        <name>FAD</name>
        <dbReference type="ChEBI" id="CHEBI:57692"/>
    </cofactor>
</comment>
<dbReference type="AlphaFoldDB" id="A0AAV2IER9"/>
<dbReference type="GO" id="GO:0050660">
    <property type="term" value="F:flavin adenine dinucleotide binding"/>
    <property type="evidence" value="ECO:0007669"/>
    <property type="project" value="InterPro"/>
</dbReference>
<evidence type="ECO:0000256" key="9">
    <source>
        <dbReference type="ARBA" id="ARBA00022824"/>
    </source>
</evidence>
<evidence type="ECO:0000256" key="12">
    <source>
        <dbReference type="ARBA" id="ARBA00022857"/>
    </source>
</evidence>
<keyword evidence="7 33" id="KW-0285">Flavoprotein</keyword>
<comment type="subcellular location">
    <subcellularLocation>
        <location evidence="2">Endoplasmic reticulum membrane</location>
        <topology evidence="2">Single-pass membrane protein</topology>
    </subcellularLocation>
    <subcellularLocation>
        <location evidence="3">Microsome membrane</location>
    </subcellularLocation>
</comment>
<evidence type="ECO:0000256" key="32">
    <source>
        <dbReference type="ARBA" id="ARBA00049475"/>
    </source>
</evidence>
<comment type="catalytic activity">
    <reaction evidence="31">
        <text>N,N-dimethylaniline + NADPH + O2 + H(+) = N,N-dimethylaniline N-oxide + NADP(+) + H2O</text>
        <dbReference type="Rhea" id="RHEA:24468"/>
        <dbReference type="ChEBI" id="CHEBI:15377"/>
        <dbReference type="ChEBI" id="CHEBI:15378"/>
        <dbReference type="ChEBI" id="CHEBI:15379"/>
        <dbReference type="ChEBI" id="CHEBI:16269"/>
        <dbReference type="ChEBI" id="CHEBI:17735"/>
        <dbReference type="ChEBI" id="CHEBI:57783"/>
        <dbReference type="ChEBI" id="CHEBI:58349"/>
        <dbReference type="EC" id="1.14.13.8"/>
    </reaction>
    <physiologicalReaction direction="left-to-right" evidence="31">
        <dbReference type="Rhea" id="RHEA:24469"/>
    </physiologicalReaction>
</comment>
<feature type="transmembrane region" description="Helical" evidence="35">
    <location>
        <begin position="497"/>
        <end position="520"/>
    </location>
</feature>
<comment type="catalytic activity">
    <reaction evidence="23">
        <text>sulcatone + NADPH + O2 + H(+) = 4-methylpent-3-en-1-yl acetate + NADP(+) + H2O</text>
        <dbReference type="Rhea" id="RHEA:54864"/>
        <dbReference type="ChEBI" id="CHEBI:15377"/>
        <dbReference type="ChEBI" id="CHEBI:15378"/>
        <dbReference type="ChEBI" id="CHEBI:15379"/>
        <dbReference type="ChEBI" id="CHEBI:16310"/>
        <dbReference type="ChEBI" id="CHEBI:57783"/>
        <dbReference type="ChEBI" id="CHEBI:58349"/>
        <dbReference type="ChEBI" id="CHEBI:138373"/>
    </reaction>
    <physiologicalReaction direction="left-to-right" evidence="23">
        <dbReference type="Rhea" id="RHEA:54865"/>
    </physiologicalReaction>
</comment>
<evidence type="ECO:0000256" key="25">
    <source>
        <dbReference type="ARBA" id="ARBA00047977"/>
    </source>
</evidence>
<evidence type="ECO:0000256" key="26">
    <source>
        <dbReference type="ARBA" id="ARBA00048041"/>
    </source>
</evidence>
<gene>
    <name evidence="36" type="ORF">GSLYS_00018110001</name>
</gene>
<dbReference type="EC" id="1.-.-.-" evidence="34"/>
<comment type="catalytic activity">
    <reaction evidence="20">
        <text>hypotaurine + NADH + O2 + H(+) = taurine + NAD(+) + H2O</text>
        <dbReference type="Rhea" id="RHEA:74111"/>
        <dbReference type="ChEBI" id="CHEBI:15377"/>
        <dbReference type="ChEBI" id="CHEBI:15378"/>
        <dbReference type="ChEBI" id="CHEBI:15379"/>
        <dbReference type="ChEBI" id="CHEBI:57540"/>
        <dbReference type="ChEBI" id="CHEBI:57853"/>
        <dbReference type="ChEBI" id="CHEBI:57945"/>
        <dbReference type="ChEBI" id="CHEBI:507393"/>
        <dbReference type="EC" id="1.14.13.8"/>
    </reaction>
    <physiologicalReaction direction="left-to-right" evidence="20">
        <dbReference type="Rhea" id="RHEA:74112"/>
    </physiologicalReaction>
</comment>
<evidence type="ECO:0000256" key="31">
    <source>
        <dbReference type="ARBA" id="ARBA00049443"/>
    </source>
</evidence>
<evidence type="ECO:0000256" key="15">
    <source>
        <dbReference type="ARBA" id="ARBA00023033"/>
    </source>
</evidence>
<keyword evidence="16" id="KW-0443">Lipid metabolism</keyword>
<dbReference type="InterPro" id="IPR050346">
    <property type="entry name" value="FMO-like"/>
</dbReference>
<keyword evidence="15 33" id="KW-0503">Monooxygenase</keyword>
<evidence type="ECO:0000256" key="19">
    <source>
        <dbReference type="ARBA" id="ARBA00045957"/>
    </source>
</evidence>
<accession>A0AAV2IER9</accession>
<evidence type="ECO:0000256" key="8">
    <source>
        <dbReference type="ARBA" id="ARBA00022692"/>
    </source>
</evidence>
<keyword evidence="9 33" id="KW-0256">Endoplasmic reticulum</keyword>
<dbReference type="PRINTS" id="PR00370">
    <property type="entry name" value="FMOXYGENASE"/>
</dbReference>
<evidence type="ECO:0000313" key="36">
    <source>
        <dbReference type="EMBL" id="CAL1544597.1"/>
    </source>
</evidence>
<dbReference type="InterPro" id="IPR000960">
    <property type="entry name" value="Flavin_mOase"/>
</dbReference>
<dbReference type="PANTHER" id="PTHR23023">
    <property type="entry name" value="DIMETHYLANILINE MONOOXYGENASE"/>
    <property type="match status" value="1"/>
</dbReference>
<comment type="catalytic activity">
    <reaction evidence="25">
        <text>hexan-3-one + NADPH + O2 + H(+) = ethyl butanoate + NADP(+) + H2O</text>
        <dbReference type="Rhea" id="RHEA:54844"/>
        <dbReference type="ChEBI" id="CHEBI:15377"/>
        <dbReference type="ChEBI" id="CHEBI:15378"/>
        <dbReference type="ChEBI" id="CHEBI:15379"/>
        <dbReference type="ChEBI" id="CHEBI:57783"/>
        <dbReference type="ChEBI" id="CHEBI:58349"/>
        <dbReference type="ChEBI" id="CHEBI:88764"/>
        <dbReference type="ChEBI" id="CHEBI:89891"/>
    </reaction>
    <physiologicalReaction direction="left-to-right" evidence="25">
        <dbReference type="Rhea" id="RHEA:54845"/>
    </physiologicalReaction>
</comment>
<dbReference type="SUPFAM" id="SSF51905">
    <property type="entry name" value="FAD/NAD(P)-binding domain"/>
    <property type="match status" value="2"/>
</dbReference>
<evidence type="ECO:0000256" key="14">
    <source>
        <dbReference type="ARBA" id="ARBA00023002"/>
    </source>
</evidence>
<keyword evidence="11" id="KW-0492">Microsome</keyword>
<evidence type="ECO:0000256" key="1">
    <source>
        <dbReference type="ARBA" id="ARBA00001974"/>
    </source>
</evidence>
<comment type="catalytic activity">
    <reaction evidence="22">
        <text>heptan-2-one + NADPH + O2 + H(+) = pentyl acetate + NADP(+) + H2O</text>
        <dbReference type="Rhea" id="RHEA:54836"/>
        <dbReference type="ChEBI" id="CHEBI:5672"/>
        <dbReference type="ChEBI" id="CHEBI:15377"/>
        <dbReference type="ChEBI" id="CHEBI:15378"/>
        <dbReference type="ChEBI" id="CHEBI:15379"/>
        <dbReference type="ChEBI" id="CHEBI:57783"/>
        <dbReference type="ChEBI" id="CHEBI:58349"/>
        <dbReference type="ChEBI" id="CHEBI:87362"/>
    </reaction>
    <physiologicalReaction direction="left-to-right" evidence="22">
        <dbReference type="Rhea" id="RHEA:54837"/>
    </physiologicalReaction>
</comment>
<organism evidence="36 37">
    <name type="scientific">Lymnaea stagnalis</name>
    <name type="common">Great pond snail</name>
    <name type="synonym">Helix stagnalis</name>
    <dbReference type="NCBI Taxonomy" id="6523"/>
    <lineage>
        <taxon>Eukaryota</taxon>
        <taxon>Metazoa</taxon>
        <taxon>Spiralia</taxon>
        <taxon>Lophotrochozoa</taxon>
        <taxon>Mollusca</taxon>
        <taxon>Gastropoda</taxon>
        <taxon>Heterobranchia</taxon>
        <taxon>Euthyneura</taxon>
        <taxon>Panpulmonata</taxon>
        <taxon>Hygrophila</taxon>
        <taxon>Lymnaeoidea</taxon>
        <taxon>Lymnaeidae</taxon>
        <taxon>Lymnaea</taxon>
    </lineage>
</organism>
<keyword evidence="37" id="KW-1185">Reference proteome</keyword>
<comment type="similarity">
    <text evidence="4 33 34">Belongs to the FMO family.</text>
</comment>
<evidence type="ECO:0000313" key="37">
    <source>
        <dbReference type="Proteomes" id="UP001497497"/>
    </source>
</evidence>
<comment type="catalytic activity">
    <reaction evidence="26">
        <text>hypotaurine + NADPH + O2 + H(+) = taurine + NADP(+) + H2O</text>
        <dbReference type="Rhea" id="RHEA:69819"/>
        <dbReference type="ChEBI" id="CHEBI:15377"/>
        <dbReference type="ChEBI" id="CHEBI:15378"/>
        <dbReference type="ChEBI" id="CHEBI:15379"/>
        <dbReference type="ChEBI" id="CHEBI:57783"/>
        <dbReference type="ChEBI" id="CHEBI:57853"/>
        <dbReference type="ChEBI" id="CHEBI:58349"/>
        <dbReference type="ChEBI" id="CHEBI:507393"/>
        <dbReference type="EC" id="1.14.13.8"/>
    </reaction>
    <physiologicalReaction direction="left-to-right" evidence="26">
        <dbReference type="Rhea" id="RHEA:69820"/>
    </physiologicalReaction>
</comment>
<evidence type="ECO:0000256" key="13">
    <source>
        <dbReference type="ARBA" id="ARBA00022989"/>
    </source>
</evidence>
<evidence type="ECO:0000256" key="34">
    <source>
        <dbReference type="RuleBase" id="RU361177"/>
    </source>
</evidence>
<dbReference type="Pfam" id="PF00743">
    <property type="entry name" value="FMO-like"/>
    <property type="match status" value="1"/>
</dbReference>
<dbReference type="GO" id="GO:0050661">
    <property type="term" value="F:NADP binding"/>
    <property type="evidence" value="ECO:0007669"/>
    <property type="project" value="InterPro"/>
</dbReference>
<dbReference type="GO" id="GO:0034899">
    <property type="term" value="F:trimethylamine monooxygenase activity"/>
    <property type="evidence" value="ECO:0007669"/>
    <property type="project" value="UniProtKB-EC"/>
</dbReference>
<evidence type="ECO:0000256" key="20">
    <source>
        <dbReference type="ARBA" id="ARBA00047338"/>
    </source>
</evidence>
<dbReference type="EMBL" id="CAXITT010000633">
    <property type="protein sequence ID" value="CAL1544597.1"/>
    <property type="molecule type" value="Genomic_DNA"/>
</dbReference>
<dbReference type="InterPro" id="IPR020946">
    <property type="entry name" value="Flavin_mOase-like"/>
</dbReference>
<keyword evidence="8 35" id="KW-0812">Transmembrane</keyword>
<comment type="catalytic activity">
    <reaction evidence="32">
        <text>octan-3-one + NADPH + O2 + H(+) = pentyl propanoate + NADP(+) + H2O</text>
        <dbReference type="Rhea" id="RHEA:54840"/>
        <dbReference type="ChEBI" id="CHEBI:15377"/>
        <dbReference type="ChEBI" id="CHEBI:15378"/>
        <dbReference type="ChEBI" id="CHEBI:15379"/>
        <dbReference type="ChEBI" id="CHEBI:57783"/>
        <dbReference type="ChEBI" id="CHEBI:58349"/>
        <dbReference type="ChEBI" id="CHEBI:80946"/>
        <dbReference type="ChEBI" id="CHEBI:87373"/>
    </reaction>
    <physiologicalReaction direction="left-to-right" evidence="32">
        <dbReference type="Rhea" id="RHEA:54841"/>
    </physiologicalReaction>
</comment>
<evidence type="ECO:0000256" key="30">
    <source>
        <dbReference type="ARBA" id="ARBA00048990"/>
    </source>
</evidence>
<evidence type="ECO:0000256" key="3">
    <source>
        <dbReference type="ARBA" id="ARBA00004524"/>
    </source>
</evidence>
<evidence type="ECO:0000256" key="21">
    <source>
        <dbReference type="ARBA" id="ARBA00047426"/>
    </source>
</evidence>
<reference evidence="36 37" key="1">
    <citation type="submission" date="2024-04" db="EMBL/GenBank/DDBJ databases">
        <authorList>
            <consortium name="Genoscope - CEA"/>
            <person name="William W."/>
        </authorList>
    </citation>
    <scope>NUCLEOTIDE SEQUENCE [LARGE SCALE GENOMIC DNA]</scope>
</reference>
<keyword evidence="6" id="KW-0597">Phosphoprotein</keyword>
<evidence type="ECO:0000256" key="17">
    <source>
        <dbReference type="ARBA" id="ARBA00023136"/>
    </source>
</evidence>
<evidence type="ECO:0000256" key="5">
    <source>
        <dbReference type="ARBA" id="ARBA00022481"/>
    </source>
</evidence>
<keyword evidence="14 33" id="KW-0560">Oxidoreductase</keyword>
<evidence type="ECO:0000256" key="10">
    <source>
        <dbReference type="ARBA" id="ARBA00022827"/>
    </source>
</evidence>
<dbReference type="FunFam" id="3.50.50.60:FF:000159">
    <property type="entry name" value="Dimethylaniline monooxygenase [N-oxide-forming]"/>
    <property type="match status" value="1"/>
</dbReference>
<dbReference type="InterPro" id="IPR002257">
    <property type="entry name" value="Flavin_mOase_5"/>
</dbReference>
<comment type="function">
    <text evidence="19">Broad spectrum monooxygenase that catalyzes the oxygenation of a wide variety of nitrogen- and sulfur-containing compounds including xenobiotics. Catalyzes the S-oxygenation of hypotaurine to produce taurine, an organic osmolyte involved in cell volume regulation as well as a variety of cytoprotective and developmental processes. In vitro, catalyzes the N-oxygenation of trimethylamine (TMA) to produce trimethylamine N-oxide (TMAO) and could therefore participate to the detoxification of this compound that is generated by the action of gut microbiota from dietary precursors such as choline, choline containing compounds, betaine or L-carnitine.</text>
</comment>
<evidence type="ECO:0000256" key="28">
    <source>
        <dbReference type="ARBA" id="ARBA00048459"/>
    </source>
</evidence>
<evidence type="ECO:0000256" key="29">
    <source>
        <dbReference type="ARBA" id="ARBA00048989"/>
    </source>
</evidence>
<evidence type="ECO:0000256" key="4">
    <source>
        <dbReference type="ARBA" id="ARBA00009183"/>
    </source>
</evidence>
<evidence type="ECO:0000256" key="23">
    <source>
        <dbReference type="ARBA" id="ARBA00047855"/>
    </source>
</evidence>
<evidence type="ECO:0000256" key="16">
    <source>
        <dbReference type="ARBA" id="ARBA00023098"/>
    </source>
</evidence>
<comment type="catalytic activity">
    <reaction evidence="30">
        <text>heptan-4-one + NADPH + O2 + H(+) = propyl butanoate + NADP(+) + H2O</text>
        <dbReference type="Rhea" id="RHEA:54852"/>
        <dbReference type="ChEBI" id="CHEBI:15377"/>
        <dbReference type="ChEBI" id="CHEBI:15378"/>
        <dbReference type="ChEBI" id="CHEBI:15379"/>
        <dbReference type="ChEBI" id="CHEBI:57783"/>
        <dbReference type="ChEBI" id="CHEBI:58349"/>
        <dbReference type="ChEBI" id="CHEBI:89484"/>
        <dbReference type="ChEBI" id="CHEBI:89719"/>
    </reaction>
    <physiologicalReaction direction="left-to-right" evidence="30">
        <dbReference type="Rhea" id="RHEA:54853"/>
    </physiologicalReaction>
</comment>
<keyword evidence="10 33" id="KW-0274">FAD</keyword>
<dbReference type="GO" id="GO:0005789">
    <property type="term" value="C:endoplasmic reticulum membrane"/>
    <property type="evidence" value="ECO:0007669"/>
    <property type="project" value="UniProtKB-SubCell"/>
</dbReference>
<evidence type="ECO:0000256" key="18">
    <source>
        <dbReference type="ARBA" id="ARBA00045722"/>
    </source>
</evidence>
<dbReference type="PIRSF" id="PIRSF000332">
    <property type="entry name" value="FMO"/>
    <property type="match status" value="1"/>
</dbReference>
<proteinExistence type="inferred from homology"/>
<keyword evidence="13 35" id="KW-1133">Transmembrane helix</keyword>
<dbReference type="PRINTS" id="PR01125">
    <property type="entry name" value="FMOXYGENASE5"/>
</dbReference>
<comment type="function">
    <text evidence="18">Acts as a Baeyer-Villiger monooxygenase on a broad range of substrates. Catalyzes the insertion of an oxygen atom into a carbon-carbon bond adjacent to a carbonyl, which converts ketones to esters. Active on diverse carbonyl compounds, whereas soft nucleophiles are mostly non- or poorly reactive. In contrast with other forms of FMO it is non- or poorly active on 'classical' substrates such as drugs, pesticides, and dietary components containing soft nucleophilic heteroatoms. Able to oxidize drug molecules bearing a carbonyl group on an aliphatic chain, such as nabumetone and pentoxifylline. Also, in the absence of substrates, shows slow but yet significant NADPH oxidase activity. Acts as a positive modulator of cholesterol biosynthesis as well as glucose homeostasis, promoting metabolic aging via pleiotropic effects.</text>
</comment>
<comment type="catalytic activity">
    <reaction evidence="27">
        <text>trimethylamine + NADPH + O2 = trimethylamine N-oxide + NADP(+) + H2O</text>
        <dbReference type="Rhea" id="RHEA:31979"/>
        <dbReference type="ChEBI" id="CHEBI:15377"/>
        <dbReference type="ChEBI" id="CHEBI:15379"/>
        <dbReference type="ChEBI" id="CHEBI:15724"/>
        <dbReference type="ChEBI" id="CHEBI:57783"/>
        <dbReference type="ChEBI" id="CHEBI:58349"/>
        <dbReference type="ChEBI" id="CHEBI:58389"/>
        <dbReference type="EC" id="1.14.13.148"/>
    </reaction>
    <physiologicalReaction direction="left-to-right" evidence="27">
        <dbReference type="Rhea" id="RHEA:31980"/>
    </physiologicalReaction>
</comment>
<evidence type="ECO:0000256" key="27">
    <source>
        <dbReference type="ARBA" id="ARBA00048088"/>
    </source>
</evidence>
<protein>
    <recommendedName>
        <fullName evidence="34">Flavin-containing monooxygenase</fullName>
        <ecNumber evidence="34">1.-.-.-</ecNumber>
    </recommendedName>
</protein>
<comment type="catalytic activity">
    <reaction evidence="24">
        <text>NADPH + O2 + H(+) = H2O2 + NADP(+)</text>
        <dbReference type="Rhea" id="RHEA:11260"/>
        <dbReference type="ChEBI" id="CHEBI:15378"/>
        <dbReference type="ChEBI" id="CHEBI:15379"/>
        <dbReference type="ChEBI" id="CHEBI:16240"/>
        <dbReference type="ChEBI" id="CHEBI:57783"/>
        <dbReference type="ChEBI" id="CHEBI:58349"/>
        <dbReference type="EC" id="1.6.3.1"/>
    </reaction>
    <physiologicalReaction direction="left-to-right" evidence="24">
        <dbReference type="Rhea" id="RHEA:11261"/>
    </physiologicalReaction>
</comment>
<dbReference type="GO" id="GO:0004499">
    <property type="term" value="F:N,N-dimethylaniline monooxygenase activity"/>
    <property type="evidence" value="ECO:0007669"/>
    <property type="project" value="UniProtKB-UniRule"/>
</dbReference>
<keyword evidence="5" id="KW-0488">Methylation</keyword>
<comment type="catalytic activity">
    <reaction evidence="28">
        <text>octan-3-one + NADPH + O2 + H(+) = ethyl hexanoate + NADP(+) + H2O</text>
        <dbReference type="Rhea" id="RHEA:54856"/>
        <dbReference type="ChEBI" id="CHEBI:15377"/>
        <dbReference type="ChEBI" id="CHEBI:15378"/>
        <dbReference type="ChEBI" id="CHEBI:15379"/>
        <dbReference type="ChEBI" id="CHEBI:57783"/>
        <dbReference type="ChEBI" id="CHEBI:58349"/>
        <dbReference type="ChEBI" id="CHEBI:80946"/>
        <dbReference type="ChEBI" id="CHEBI:86055"/>
    </reaction>
    <physiologicalReaction direction="left-to-right" evidence="28">
        <dbReference type="Rhea" id="RHEA:54857"/>
    </physiologicalReaction>
</comment>
<dbReference type="GO" id="GO:0006629">
    <property type="term" value="P:lipid metabolic process"/>
    <property type="evidence" value="ECO:0007669"/>
    <property type="project" value="UniProtKB-KW"/>
</dbReference>
<evidence type="ECO:0000256" key="6">
    <source>
        <dbReference type="ARBA" id="ARBA00022553"/>
    </source>
</evidence>
<comment type="catalytic activity">
    <reaction evidence="21">
        <text>hexan-3-one + NADPH + O2 + H(+) = propyl propanoate + NADP(+) + H2O</text>
        <dbReference type="Rhea" id="RHEA:54848"/>
        <dbReference type="ChEBI" id="CHEBI:15377"/>
        <dbReference type="ChEBI" id="CHEBI:15378"/>
        <dbReference type="ChEBI" id="CHEBI:15379"/>
        <dbReference type="ChEBI" id="CHEBI:57783"/>
        <dbReference type="ChEBI" id="CHEBI:58349"/>
        <dbReference type="ChEBI" id="CHEBI:89828"/>
        <dbReference type="ChEBI" id="CHEBI:89891"/>
    </reaction>
    <physiologicalReaction direction="left-to-right" evidence="21">
        <dbReference type="Rhea" id="RHEA:54849"/>
    </physiologicalReaction>
</comment>
<evidence type="ECO:0000256" key="35">
    <source>
        <dbReference type="SAM" id="Phobius"/>
    </source>
</evidence>